<dbReference type="Proteomes" id="UP000663891">
    <property type="component" value="Unassembled WGS sequence"/>
</dbReference>
<feature type="transmembrane region" description="Helical" evidence="5">
    <location>
        <begin position="170"/>
        <end position="189"/>
    </location>
</feature>
<dbReference type="AlphaFoldDB" id="A0A814QWI6"/>
<feature type="transmembrane region" description="Helical" evidence="5">
    <location>
        <begin position="312"/>
        <end position="330"/>
    </location>
</feature>
<evidence type="ECO:0000256" key="1">
    <source>
        <dbReference type="ARBA" id="ARBA00004477"/>
    </source>
</evidence>
<feature type="transmembrane region" description="Helical" evidence="5">
    <location>
        <begin position="272"/>
        <end position="291"/>
    </location>
</feature>
<feature type="transmembrane region" description="Helical" evidence="5">
    <location>
        <begin position="355"/>
        <end position="379"/>
    </location>
</feature>
<comment type="subcellular location">
    <subcellularLocation>
        <location evidence="1">Endoplasmic reticulum membrane</location>
        <topology evidence="1">Multi-pass membrane protein</topology>
    </subcellularLocation>
</comment>
<keyword evidence="5" id="KW-1133">Transmembrane helix</keyword>
<dbReference type="InterPro" id="IPR014371">
    <property type="entry name" value="Oat_ACAT_DAG_ARE"/>
</dbReference>
<evidence type="ECO:0000256" key="3">
    <source>
        <dbReference type="ARBA" id="ARBA00022824"/>
    </source>
</evidence>
<organism evidence="6 7">
    <name type="scientific">Adineta steineri</name>
    <dbReference type="NCBI Taxonomy" id="433720"/>
    <lineage>
        <taxon>Eukaryota</taxon>
        <taxon>Metazoa</taxon>
        <taxon>Spiralia</taxon>
        <taxon>Gnathifera</taxon>
        <taxon>Rotifera</taxon>
        <taxon>Eurotatoria</taxon>
        <taxon>Bdelloidea</taxon>
        <taxon>Adinetida</taxon>
        <taxon>Adinetidae</taxon>
        <taxon>Adineta</taxon>
    </lineage>
</organism>
<reference evidence="6" key="1">
    <citation type="submission" date="2021-02" db="EMBL/GenBank/DDBJ databases">
        <authorList>
            <person name="Nowell W R."/>
        </authorList>
    </citation>
    <scope>NUCLEOTIDE SEQUENCE</scope>
</reference>
<sequence>MEADTPKNGDSLWVKQEIDKIQSHFVSELHRIEGDFKEHFTALNNEFQVRQPKLSEIPLLKKSTREIKESRIFIPRNSVLTDLFQISHIQTLRNVFAATLIILFLHDTIEDIVNDGRLNLRFDVMFESFGKLHIALFIWLLMQLATSILVFFGVYCWANSRNSFKKNLKAYDMAWLFSYISYLIIFLILPCHQIEKHQFPVASALIVLLEQMRQMMKAHSFVRENIRKNLLLIESKNASVCPDYSKYLYFLFAPTLIYKDEYPRTTTIHWDYVLRMFGQVLASAFYAYYVVERFCLPIFADLNLFQISHIQTLRNVFAATLIILFLHDTIEDIVNDGRLNLRFDVMFESFGKLHIALFIWLIMQLATSILVFFGVYCWANSRNSFKKNLKAYDMAWLFSYISYLVIFLILPCHQIEKHQFPVASALIVLLEQMRQMMKAHSFVRENIRKNLLLIESKNASVCPDYSKYLYFLFAPTLIYKDEYPRTTTIHWDYVLRMFGQVLASAFYAYYVVERFCLPIFADLSQNEITLPIFISTTTYHLPHL</sequence>
<proteinExistence type="predicted"/>
<evidence type="ECO:0000256" key="4">
    <source>
        <dbReference type="ARBA" id="ARBA00023315"/>
    </source>
</evidence>
<evidence type="ECO:0000256" key="5">
    <source>
        <dbReference type="SAM" id="Phobius"/>
    </source>
</evidence>
<dbReference type="GO" id="GO:0008203">
    <property type="term" value="P:cholesterol metabolic process"/>
    <property type="evidence" value="ECO:0007669"/>
    <property type="project" value="TreeGrafter"/>
</dbReference>
<keyword evidence="2" id="KW-0808">Transferase</keyword>
<accession>A0A814QWI6</accession>
<dbReference type="PANTHER" id="PTHR10408">
    <property type="entry name" value="STEROL O-ACYLTRANSFERASE"/>
    <property type="match status" value="1"/>
</dbReference>
<dbReference type="EMBL" id="CAJNON010000230">
    <property type="protein sequence ID" value="CAF1125581.1"/>
    <property type="molecule type" value="Genomic_DNA"/>
</dbReference>
<evidence type="ECO:0000256" key="2">
    <source>
        <dbReference type="ARBA" id="ARBA00022679"/>
    </source>
</evidence>
<comment type="caution">
    <text evidence="6">The sequence shown here is derived from an EMBL/GenBank/DDBJ whole genome shotgun (WGS) entry which is preliminary data.</text>
</comment>
<feature type="transmembrane region" description="Helical" evidence="5">
    <location>
        <begin position="391"/>
        <end position="410"/>
    </location>
</feature>
<feature type="transmembrane region" description="Helical" evidence="5">
    <location>
        <begin position="133"/>
        <end position="158"/>
    </location>
</feature>
<dbReference type="OrthoDB" id="10039049at2759"/>
<dbReference type="PANTHER" id="PTHR10408:SF8">
    <property type="entry name" value="O-ACYLTRANSFERASE"/>
    <property type="match status" value="1"/>
</dbReference>
<protein>
    <recommendedName>
        <fullName evidence="8">O-acyltransferase</fullName>
    </recommendedName>
</protein>
<keyword evidence="3" id="KW-0256">Endoplasmic reticulum</keyword>
<keyword evidence="4" id="KW-0012">Acyltransferase</keyword>
<keyword evidence="5" id="KW-0472">Membrane</keyword>
<dbReference type="GO" id="GO:0008374">
    <property type="term" value="F:O-acyltransferase activity"/>
    <property type="evidence" value="ECO:0007669"/>
    <property type="project" value="InterPro"/>
</dbReference>
<evidence type="ECO:0000313" key="6">
    <source>
        <dbReference type="EMBL" id="CAF1125581.1"/>
    </source>
</evidence>
<gene>
    <name evidence="6" type="ORF">VCS650_LOCUS21439</name>
</gene>
<evidence type="ECO:0008006" key="8">
    <source>
        <dbReference type="Google" id="ProtNLM"/>
    </source>
</evidence>
<keyword evidence="5" id="KW-0812">Transmembrane</keyword>
<evidence type="ECO:0000313" key="7">
    <source>
        <dbReference type="Proteomes" id="UP000663891"/>
    </source>
</evidence>
<name>A0A814QWI6_9BILA</name>
<dbReference type="GO" id="GO:0005789">
    <property type="term" value="C:endoplasmic reticulum membrane"/>
    <property type="evidence" value="ECO:0007669"/>
    <property type="project" value="UniProtKB-SubCell"/>
</dbReference>